<dbReference type="EMBL" id="BLKC01000015">
    <property type="protein sequence ID" value="GFF30536.1"/>
    <property type="molecule type" value="Genomic_DNA"/>
</dbReference>
<accession>A0A8H3NEG7</accession>
<dbReference type="Proteomes" id="UP000465221">
    <property type="component" value="Unassembled WGS sequence"/>
</dbReference>
<evidence type="ECO:0000313" key="1">
    <source>
        <dbReference type="EMBL" id="GFF30536.1"/>
    </source>
</evidence>
<evidence type="ECO:0000313" key="2">
    <source>
        <dbReference type="Proteomes" id="UP000465221"/>
    </source>
</evidence>
<proteinExistence type="predicted"/>
<gene>
    <name evidence="1" type="ORF">IFM46972_02947</name>
</gene>
<reference evidence="1 2" key="1">
    <citation type="submission" date="2020-01" db="EMBL/GenBank/DDBJ databases">
        <title>Draft genome sequence of Aspergillus udagawae IFM 46972.</title>
        <authorList>
            <person name="Takahashi H."/>
            <person name="Yaguchi T."/>
        </authorList>
    </citation>
    <scope>NUCLEOTIDE SEQUENCE [LARGE SCALE GENOMIC DNA]</scope>
    <source>
        <strain evidence="1 2">IFM 46972</strain>
    </source>
</reference>
<sequence length="179" mass="20953">MAPRLGRYNATIRLIESTQLTATEHSIWRAFLDEAVDPEYAAQYIWERIHDRPSHPPEQVLHELKLDWKRVVTKFQTERAPISPPAVESVARRDQVSSDARTGVEARDDSHCFMLRQKPSDPSTSTCFYSEYWEFTKLMYGVERFPEIQQIIRDAFTEDDYQEQLDAETLLWNVTPFGV</sequence>
<comment type="caution">
    <text evidence="1">The sequence shown here is derived from an EMBL/GenBank/DDBJ whole genome shotgun (WGS) entry which is preliminary data.</text>
</comment>
<organism evidence="1 2">
    <name type="scientific">Aspergillus udagawae</name>
    <dbReference type="NCBI Taxonomy" id="91492"/>
    <lineage>
        <taxon>Eukaryota</taxon>
        <taxon>Fungi</taxon>
        <taxon>Dikarya</taxon>
        <taxon>Ascomycota</taxon>
        <taxon>Pezizomycotina</taxon>
        <taxon>Eurotiomycetes</taxon>
        <taxon>Eurotiomycetidae</taxon>
        <taxon>Eurotiales</taxon>
        <taxon>Aspergillaceae</taxon>
        <taxon>Aspergillus</taxon>
        <taxon>Aspergillus subgen. Fumigati</taxon>
    </lineage>
</organism>
<protein>
    <submittedName>
        <fullName evidence="1">Uncharacterized protein</fullName>
    </submittedName>
</protein>
<name>A0A8H3NEG7_9EURO</name>
<dbReference type="AlphaFoldDB" id="A0A8H3NEG7"/>